<dbReference type="SUPFAM" id="SSF56784">
    <property type="entry name" value="HAD-like"/>
    <property type="match status" value="1"/>
</dbReference>
<dbReference type="Gene3D" id="3.40.50.1000">
    <property type="entry name" value="HAD superfamily/HAD-like"/>
    <property type="match status" value="1"/>
</dbReference>
<dbReference type="InterPro" id="IPR023214">
    <property type="entry name" value="HAD_sf"/>
</dbReference>
<keyword evidence="3" id="KW-1278">Translocase</keyword>
<dbReference type="Proteomes" id="UP000033907">
    <property type="component" value="Unassembled WGS sequence"/>
</dbReference>
<dbReference type="EMBL" id="LCGH01000006">
    <property type="protein sequence ID" value="KKT11424.1"/>
    <property type="molecule type" value="Genomic_DNA"/>
</dbReference>
<dbReference type="InterPro" id="IPR000884">
    <property type="entry name" value="TSP1_rpt"/>
</dbReference>
<dbReference type="InterPro" id="IPR036116">
    <property type="entry name" value="FN3_sf"/>
</dbReference>
<dbReference type="InterPro" id="IPR036412">
    <property type="entry name" value="HAD-like_sf"/>
</dbReference>
<dbReference type="SUPFAM" id="SSF82895">
    <property type="entry name" value="TSP-1 type 1 repeat"/>
    <property type="match status" value="1"/>
</dbReference>
<accession>A0A0G1HKK9</accession>
<feature type="non-terminal residue" evidence="7">
    <location>
        <position position="1"/>
    </location>
</feature>
<dbReference type="GO" id="GO:0000166">
    <property type="term" value="F:nucleotide binding"/>
    <property type="evidence" value="ECO:0007669"/>
    <property type="project" value="InterPro"/>
</dbReference>
<dbReference type="GO" id="GO:0005507">
    <property type="term" value="F:copper ion binding"/>
    <property type="evidence" value="ECO:0007669"/>
    <property type="project" value="TreeGrafter"/>
</dbReference>
<feature type="domain" description="Fibronectin type-III" evidence="6">
    <location>
        <begin position="454"/>
        <end position="551"/>
    </location>
</feature>
<keyword evidence="2" id="KW-0812">Transmembrane</keyword>
<sequence>GAPLASAIGIGHAAEQGVLIRSTEAMENIAHTKLVAFDKTGTLTRGEPSVSTVWASGDVRMMLSMGASVGKNSEHSLSKALVRYAEELQLPFFAVSDVRVIPGLGVAGNVEVHGKSLNVVVGNEDLMIQQNIVLREELQAIDGTCVYVGWDGALQGSVGLRDSLRRLAAETVAELHAMKLETYLLSGDSNGATQSCGTAGVCSSTHYNCSVGTSASNSDNSTTWTWTCLGPSGGTTASCSENKSAPTLTTVSPATSITTTTATGGGNITSNGGGTVTVSGLVWSITLNPTTANSKTTDGWVIGGPWYSSMTGLTPGILYHYRAYATNAVGTSYGADATFTTGAVTGVPTVTTSSVSSITETTATGGGNVTSNSGLTVTVSGCAWNTTGSPVYQGGGPISGSTGQTTDGWAIGGPWPCNLTGLSNSTTYYVRAYAQNSAGISYGSQVSFATVTPPGLPVLTTVSPITSVTDTTATGGGNISSNGGATITVSGCTWSQSANPTYAGGGPVSGSTGQTTSGWATGGPWPCSITGLSASTLYHVRAYAQNSVGTSYGSDVTFTTTGPVVNGGWSEWSECSATACGTTGTQTRTCTNPAPANGGADCVGDSSQVCSAPSTVVVTAEPATITAGDPVTVTWTSCATTCTGTNFDTGGAPEGSVVVYPTTTTTYTATCDMYDIE</sequence>
<dbReference type="InterPro" id="IPR023299">
    <property type="entry name" value="ATPase_P-typ_cyto_dom_N"/>
</dbReference>
<keyword evidence="5" id="KW-0472">Membrane</keyword>
<dbReference type="Pfam" id="PF00702">
    <property type="entry name" value="Hydrolase"/>
    <property type="match status" value="1"/>
</dbReference>
<dbReference type="GO" id="GO:0055070">
    <property type="term" value="P:copper ion homeostasis"/>
    <property type="evidence" value="ECO:0007669"/>
    <property type="project" value="TreeGrafter"/>
</dbReference>
<evidence type="ECO:0000313" key="7">
    <source>
        <dbReference type="EMBL" id="KKT11424.1"/>
    </source>
</evidence>
<comment type="subcellular location">
    <subcellularLocation>
        <location evidence="1">Membrane</location>
    </subcellularLocation>
</comment>
<evidence type="ECO:0000256" key="1">
    <source>
        <dbReference type="ARBA" id="ARBA00004370"/>
    </source>
</evidence>
<dbReference type="Gene3D" id="2.20.100.10">
    <property type="entry name" value="Thrombospondin type-1 (TSP1) repeat"/>
    <property type="match status" value="1"/>
</dbReference>
<evidence type="ECO:0000256" key="3">
    <source>
        <dbReference type="ARBA" id="ARBA00022967"/>
    </source>
</evidence>
<dbReference type="InterPro" id="IPR003961">
    <property type="entry name" value="FN3_dom"/>
</dbReference>
<organism evidence="7 8">
    <name type="scientific">Candidatus Nomurabacteria bacterium GW2011_GWF2_43_24</name>
    <dbReference type="NCBI Taxonomy" id="1618778"/>
    <lineage>
        <taxon>Bacteria</taxon>
        <taxon>Candidatus Nomuraibacteriota</taxon>
    </lineage>
</organism>
<dbReference type="PATRIC" id="fig|1618778.3.peg.460"/>
<feature type="domain" description="Fibronectin type-III" evidence="6">
    <location>
        <begin position="341"/>
        <end position="441"/>
    </location>
</feature>
<dbReference type="PROSITE" id="PS50092">
    <property type="entry name" value="TSP1"/>
    <property type="match status" value="1"/>
</dbReference>
<protein>
    <recommendedName>
        <fullName evidence="6">Fibronectin type-III domain-containing protein</fullName>
    </recommendedName>
</protein>
<dbReference type="Pfam" id="PF00090">
    <property type="entry name" value="TSP_1"/>
    <property type="match status" value="1"/>
</dbReference>
<dbReference type="GO" id="GO:0016020">
    <property type="term" value="C:membrane"/>
    <property type="evidence" value="ECO:0007669"/>
    <property type="project" value="UniProtKB-SubCell"/>
</dbReference>
<comment type="caution">
    <text evidence="7">The sequence shown here is derived from an EMBL/GenBank/DDBJ whole genome shotgun (WGS) entry which is preliminary data.</text>
</comment>
<dbReference type="PANTHER" id="PTHR43520:SF8">
    <property type="entry name" value="P-TYPE CU(+) TRANSPORTER"/>
    <property type="match status" value="1"/>
</dbReference>
<evidence type="ECO:0000256" key="4">
    <source>
        <dbReference type="ARBA" id="ARBA00022989"/>
    </source>
</evidence>
<name>A0A0G1HKK9_9BACT</name>
<dbReference type="AlphaFoldDB" id="A0A0G1HKK9"/>
<keyword evidence="4" id="KW-1133">Transmembrane helix</keyword>
<dbReference type="GO" id="GO:0043682">
    <property type="term" value="F:P-type divalent copper transporter activity"/>
    <property type="evidence" value="ECO:0007669"/>
    <property type="project" value="TreeGrafter"/>
</dbReference>
<dbReference type="PANTHER" id="PTHR43520">
    <property type="entry name" value="ATP7, ISOFORM B"/>
    <property type="match status" value="1"/>
</dbReference>
<evidence type="ECO:0000259" key="6">
    <source>
        <dbReference type="SMART" id="SM00060"/>
    </source>
</evidence>
<dbReference type="InterPro" id="IPR018303">
    <property type="entry name" value="ATPase_P-typ_P_site"/>
</dbReference>
<evidence type="ECO:0000313" key="8">
    <source>
        <dbReference type="Proteomes" id="UP000033907"/>
    </source>
</evidence>
<reference evidence="7 8" key="1">
    <citation type="journal article" date="2015" name="Nature">
        <title>rRNA introns, odd ribosomes, and small enigmatic genomes across a large radiation of phyla.</title>
        <authorList>
            <person name="Brown C.T."/>
            <person name="Hug L.A."/>
            <person name="Thomas B.C."/>
            <person name="Sharon I."/>
            <person name="Castelle C.J."/>
            <person name="Singh A."/>
            <person name="Wilkins M.J."/>
            <person name="Williams K.H."/>
            <person name="Banfield J.F."/>
        </authorList>
    </citation>
    <scope>NUCLEOTIDE SEQUENCE [LARGE SCALE GENOMIC DNA]</scope>
</reference>
<gene>
    <name evidence="7" type="ORF">UV91_C0006G0053</name>
</gene>
<proteinExistence type="predicted"/>
<feature type="domain" description="Fibronectin type-III" evidence="6">
    <location>
        <begin position="130"/>
        <end position="332"/>
    </location>
</feature>
<dbReference type="SUPFAM" id="SSF49265">
    <property type="entry name" value="Fibronectin type III"/>
    <property type="match status" value="1"/>
</dbReference>
<dbReference type="InterPro" id="IPR036383">
    <property type="entry name" value="TSP1_rpt_sf"/>
</dbReference>
<dbReference type="Gene3D" id="3.40.1110.10">
    <property type="entry name" value="Calcium-transporting ATPase, cytoplasmic domain N"/>
    <property type="match status" value="1"/>
</dbReference>
<evidence type="ECO:0000256" key="5">
    <source>
        <dbReference type="ARBA" id="ARBA00023136"/>
    </source>
</evidence>
<dbReference type="SMART" id="SM00209">
    <property type="entry name" value="TSP1"/>
    <property type="match status" value="1"/>
</dbReference>
<dbReference type="PROSITE" id="PS00154">
    <property type="entry name" value="ATPASE_E1_E2"/>
    <property type="match status" value="1"/>
</dbReference>
<evidence type="ECO:0000256" key="2">
    <source>
        <dbReference type="ARBA" id="ARBA00022692"/>
    </source>
</evidence>
<dbReference type="SUPFAM" id="SSF81660">
    <property type="entry name" value="Metal cation-transporting ATPase, ATP-binding domain N"/>
    <property type="match status" value="1"/>
</dbReference>
<dbReference type="SMART" id="SM00060">
    <property type="entry name" value="FN3"/>
    <property type="match status" value="3"/>
</dbReference>